<comment type="caution">
    <text evidence="2">The sequence shown here is derived from an EMBL/GenBank/DDBJ whole genome shotgun (WGS) entry which is preliminary data.</text>
</comment>
<evidence type="ECO:0000313" key="3">
    <source>
        <dbReference type="Proteomes" id="UP001145742"/>
    </source>
</evidence>
<feature type="region of interest" description="Disordered" evidence="1">
    <location>
        <begin position="1"/>
        <end position="38"/>
    </location>
</feature>
<proteinExistence type="predicted"/>
<sequence length="110" mass="11795">MVRKGSGLTEKDRKSIGSSITMEAEEEEATEGEEGASTTNAGQLWYGTILYGTSSPLNYACLAGLLVCNDLDLETECILSQFAAGDSKLDESVDLLEGSKALKRVLDRLD</sequence>
<feature type="compositionally biased region" description="Acidic residues" evidence="1">
    <location>
        <begin position="23"/>
        <end position="34"/>
    </location>
</feature>
<dbReference type="Proteomes" id="UP001145742">
    <property type="component" value="Unassembled WGS sequence"/>
</dbReference>
<evidence type="ECO:0000313" key="2">
    <source>
        <dbReference type="EMBL" id="KAJ7412865.1"/>
    </source>
</evidence>
<protein>
    <submittedName>
        <fullName evidence="2">Uncharacterized protein</fullName>
    </submittedName>
</protein>
<dbReference type="EMBL" id="WHWB01034195">
    <property type="protein sequence ID" value="KAJ7412865.1"/>
    <property type="molecule type" value="Genomic_DNA"/>
</dbReference>
<evidence type="ECO:0000256" key="1">
    <source>
        <dbReference type="SAM" id="MobiDB-lite"/>
    </source>
</evidence>
<keyword evidence="3" id="KW-1185">Reference proteome</keyword>
<gene>
    <name evidence="2" type="ORF">WISP_94302</name>
</gene>
<accession>A0ABQ9D0H6</accession>
<organism evidence="2 3">
    <name type="scientific">Willisornis vidua</name>
    <name type="common">Xingu scale-backed antbird</name>
    <dbReference type="NCBI Taxonomy" id="1566151"/>
    <lineage>
        <taxon>Eukaryota</taxon>
        <taxon>Metazoa</taxon>
        <taxon>Chordata</taxon>
        <taxon>Craniata</taxon>
        <taxon>Vertebrata</taxon>
        <taxon>Euteleostomi</taxon>
        <taxon>Archelosauria</taxon>
        <taxon>Archosauria</taxon>
        <taxon>Dinosauria</taxon>
        <taxon>Saurischia</taxon>
        <taxon>Theropoda</taxon>
        <taxon>Coelurosauria</taxon>
        <taxon>Aves</taxon>
        <taxon>Neognathae</taxon>
        <taxon>Neoaves</taxon>
        <taxon>Telluraves</taxon>
        <taxon>Australaves</taxon>
        <taxon>Passeriformes</taxon>
        <taxon>Thamnophilidae</taxon>
        <taxon>Willisornis</taxon>
    </lineage>
</organism>
<name>A0ABQ9D0H6_9PASS</name>
<reference evidence="2" key="1">
    <citation type="submission" date="2019-10" db="EMBL/GenBank/DDBJ databases">
        <authorList>
            <person name="Soares A.E.R."/>
            <person name="Aleixo A."/>
            <person name="Schneider P."/>
            <person name="Miyaki C.Y."/>
            <person name="Schneider M.P."/>
            <person name="Mello C."/>
            <person name="Vasconcelos A.T.R."/>
        </authorList>
    </citation>
    <scope>NUCLEOTIDE SEQUENCE</scope>
    <source>
        <tissue evidence="2">Muscle</tissue>
    </source>
</reference>